<evidence type="ECO:0000259" key="5">
    <source>
        <dbReference type="PROSITE" id="PS50975"/>
    </source>
</evidence>
<evidence type="ECO:0000256" key="1">
    <source>
        <dbReference type="ARBA" id="ARBA00022598"/>
    </source>
</evidence>
<dbReference type="PANTHER" id="PTHR43585">
    <property type="entry name" value="FUMIPYRROLE BIOSYNTHESIS PROTEIN C"/>
    <property type="match status" value="1"/>
</dbReference>
<keyword evidence="3 4" id="KW-0067">ATP-binding</keyword>
<dbReference type="SUPFAM" id="SSF56059">
    <property type="entry name" value="Glutathione synthetase ATP-binding domain-like"/>
    <property type="match status" value="1"/>
</dbReference>
<dbReference type="PANTHER" id="PTHR43585:SF2">
    <property type="entry name" value="ATP-GRASP ENZYME FSQD"/>
    <property type="match status" value="1"/>
</dbReference>
<feature type="domain" description="ATP-grasp" evidence="5">
    <location>
        <begin position="127"/>
        <end position="318"/>
    </location>
</feature>
<name>A0ABX3ET06_9BACL</name>
<dbReference type="InterPro" id="IPR011761">
    <property type="entry name" value="ATP-grasp"/>
</dbReference>
<keyword evidence="7" id="KW-1185">Reference proteome</keyword>
<dbReference type="Pfam" id="PF18603">
    <property type="entry name" value="LAL_C2"/>
    <property type="match status" value="1"/>
</dbReference>
<sequence>MGIRNTEMKHILYVEDRPMLLTQWLLNSEYIVPVLLRFQHCRDAFSEEYLKKTEHENLVFWVNIMNPIESEAQRFQRWQISKGVRVEYFLNPSEVAQYFSQSFARYLELPCLTEEQTICSRNKARMKDKLREIGFKTANYREICNVEELIEAGHEMGWPIVLKPVDDSSCRDTFVLKSPEEAKKIYMHSKYQWLAEEYINMMEFALDVLIFDSKAIAYYPLMYPAQLIKTLDGEINASITMRHYSTAIKDKAEYIINKYIQGMNITHGYVHIEYFADPAHKQIVLGEVGLRLSGSQIPVIHGLSYGINLFDTLIKIHIGEYPVLDYIENRFVGELLLPVKQGKVKEISTLNELIQMEGVIDGVLIVTEGQTVQPERASMSGSGYLLVEGQSVDQVHQRMLNILLNFKFILETDSK</sequence>
<proteinExistence type="predicted"/>
<evidence type="ECO:0000256" key="3">
    <source>
        <dbReference type="ARBA" id="ARBA00022840"/>
    </source>
</evidence>
<evidence type="ECO:0000256" key="4">
    <source>
        <dbReference type="PROSITE-ProRule" id="PRU00409"/>
    </source>
</evidence>
<evidence type="ECO:0000256" key="2">
    <source>
        <dbReference type="ARBA" id="ARBA00022741"/>
    </source>
</evidence>
<dbReference type="PROSITE" id="PS50975">
    <property type="entry name" value="ATP_GRASP"/>
    <property type="match status" value="1"/>
</dbReference>
<evidence type="ECO:0000313" key="6">
    <source>
        <dbReference type="EMBL" id="OKP91071.1"/>
    </source>
</evidence>
<dbReference type="EMBL" id="LVWI01000002">
    <property type="protein sequence ID" value="OKP91071.1"/>
    <property type="molecule type" value="Genomic_DNA"/>
</dbReference>
<keyword evidence="2 4" id="KW-0547">Nucleotide-binding</keyword>
<reference evidence="6 7" key="1">
    <citation type="submission" date="2016-03" db="EMBL/GenBank/DDBJ databases">
        <authorList>
            <person name="Sant'Anna F.H."/>
            <person name="Ambrosini A."/>
            <person name="Souza R."/>
            <person name="Bach E."/>
            <person name="Fernandes G."/>
            <person name="Balsanelli E."/>
            <person name="Baura V.A."/>
            <person name="Souza E.M."/>
            <person name="Passaglia L."/>
        </authorList>
    </citation>
    <scope>NUCLEOTIDE SEQUENCE [LARGE SCALE GENOMIC DNA]</scope>
    <source>
        <strain evidence="6 7">P26E</strain>
    </source>
</reference>
<accession>A0ABX3ET06</accession>
<dbReference type="InterPro" id="IPR040570">
    <property type="entry name" value="LAL_C2"/>
</dbReference>
<protein>
    <recommendedName>
        <fullName evidence="5">ATP-grasp domain-containing protein</fullName>
    </recommendedName>
</protein>
<dbReference type="RefSeq" id="WP_074106721.1">
    <property type="nucleotide sequence ID" value="NZ_LVWI01000002.1"/>
</dbReference>
<organism evidence="6 7">
    <name type="scientific">Paenibacillus helianthi</name>
    <dbReference type="NCBI Taxonomy" id="1349432"/>
    <lineage>
        <taxon>Bacteria</taxon>
        <taxon>Bacillati</taxon>
        <taxon>Bacillota</taxon>
        <taxon>Bacilli</taxon>
        <taxon>Bacillales</taxon>
        <taxon>Paenibacillaceae</taxon>
        <taxon>Paenibacillus</taxon>
    </lineage>
</organism>
<gene>
    <name evidence="6" type="ORF">A3844_04310</name>
</gene>
<evidence type="ECO:0000313" key="7">
    <source>
        <dbReference type="Proteomes" id="UP000186058"/>
    </source>
</evidence>
<dbReference type="InterPro" id="IPR003135">
    <property type="entry name" value="ATP-grasp_carboxylate-amine"/>
</dbReference>
<dbReference type="Pfam" id="PF02222">
    <property type="entry name" value="ATP-grasp"/>
    <property type="match status" value="1"/>
</dbReference>
<dbReference type="InterPro" id="IPR052032">
    <property type="entry name" value="ATP-dep_AA_Ligase"/>
</dbReference>
<dbReference type="Gene3D" id="3.30.470.20">
    <property type="entry name" value="ATP-grasp fold, B domain"/>
    <property type="match status" value="1"/>
</dbReference>
<keyword evidence="1" id="KW-0436">Ligase</keyword>
<comment type="caution">
    <text evidence="6">The sequence shown here is derived from an EMBL/GenBank/DDBJ whole genome shotgun (WGS) entry which is preliminary data.</text>
</comment>
<dbReference type="Proteomes" id="UP000186058">
    <property type="component" value="Unassembled WGS sequence"/>
</dbReference>